<feature type="coiled-coil region" evidence="10">
    <location>
        <begin position="298"/>
        <end position="325"/>
    </location>
</feature>
<feature type="coiled-coil region" evidence="10">
    <location>
        <begin position="682"/>
        <end position="861"/>
    </location>
</feature>
<name>A0ABR4P049_9SACH</name>
<comment type="similarity">
    <text evidence="2 9">Belongs to the ATG11 family.</text>
</comment>
<accession>A0ABR4P049</accession>
<dbReference type="InterPro" id="IPR040040">
    <property type="entry name" value="ATG11"/>
</dbReference>
<comment type="function">
    <text evidence="9">Involved in cytoplasm to vacuole transport (Cvt), pexophagy, mitophagy and nucleophagy. Recruits mitochondria for their selective degradation via autophagy (mitophagy) during starvation. Works as scaffold proteins that recruit ATG proteins to the pre-autophagosome (PAS), the site of vesicle/autophagosome formation. Required for the Cvt vesicles completion.</text>
</comment>
<evidence type="ECO:0000259" key="13">
    <source>
        <dbReference type="Pfam" id="PF10377"/>
    </source>
</evidence>
<dbReference type="Pfam" id="PF04108">
    <property type="entry name" value="ATG17_like"/>
    <property type="match status" value="1"/>
</dbReference>
<evidence type="ECO:0000256" key="1">
    <source>
        <dbReference type="ARBA" id="ARBA00004148"/>
    </source>
</evidence>
<comment type="subunit">
    <text evidence="9">Homodimer.</text>
</comment>
<dbReference type="InterPro" id="IPR019460">
    <property type="entry name" value="Atg11_C"/>
</dbReference>
<evidence type="ECO:0000256" key="5">
    <source>
        <dbReference type="ARBA" id="ARBA00022554"/>
    </source>
</evidence>
<keyword evidence="6 9" id="KW-0653">Protein transport</keyword>
<evidence type="ECO:0000256" key="10">
    <source>
        <dbReference type="SAM" id="Coils"/>
    </source>
</evidence>
<dbReference type="PANTHER" id="PTHR13222:SF1">
    <property type="entry name" value="RB1-INDUCIBLE COILED-COIL PROTEIN 1"/>
    <property type="match status" value="1"/>
</dbReference>
<reference evidence="14 15" key="1">
    <citation type="submission" date="2024-05" db="EMBL/GenBank/DDBJ databases">
        <title>Long read based assembly of the Candida bracarensis genome reveals expanded adhesin content.</title>
        <authorList>
            <person name="Marcet-Houben M."/>
            <person name="Ksiezopolska E."/>
            <person name="Gabaldon T."/>
        </authorList>
    </citation>
    <scope>NUCLEOTIDE SEQUENCE [LARGE SCALE GENOMIC DNA]</scope>
    <source>
        <strain evidence="14 15">CBM6</strain>
    </source>
</reference>
<dbReference type="PANTHER" id="PTHR13222">
    <property type="entry name" value="RB1-INDUCIBLE COILED-COIL"/>
    <property type="match status" value="1"/>
</dbReference>
<keyword evidence="8 10" id="KW-0175">Coiled coil</keyword>
<evidence type="ECO:0000256" key="11">
    <source>
        <dbReference type="SAM" id="MobiDB-lite"/>
    </source>
</evidence>
<evidence type="ECO:0000256" key="3">
    <source>
        <dbReference type="ARBA" id="ARBA00013804"/>
    </source>
</evidence>
<keyword evidence="7 9" id="KW-0072">Autophagy</keyword>
<feature type="domain" description="Autophagy protein ATG17-like" evidence="12">
    <location>
        <begin position="187"/>
        <end position="511"/>
    </location>
</feature>
<keyword evidence="15" id="KW-1185">Reference proteome</keyword>
<evidence type="ECO:0000256" key="6">
    <source>
        <dbReference type="ARBA" id="ARBA00022927"/>
    </source>
</evidence>
<feature type="domain" description="Autophagy-related protein 11 C-terminal" evidence="13">
    <location>
        <begin position="978"/>
        <end position="1144"/>
    </location>
</feature>
<evidence type="ECO:0000313" key="14">
    <source>
        <dbReference type="EMBL" id="KAL3234948.1"/>
    </source>
</evidence>
<sequence length="1149" mass="133357">MRSNSDAVFRCIDSTTGKSFSVDTKIFLNLHEFRAHIANKWHVPQQHLLLLYQFGVKVKDSNFRAGAEEANDIFVYDRRLFSIVNKPPYVHERDTNVDDNDLYDLNDAGDALNDSKRANDDEKSETKDGEDEEILTHAQELVNQLIEERNELGHGELLRPIPSPLDDMLENITYRRIVGLLTTNLGWLSALEIDVNFFKSVATMIQEELKNLGLCIVTCEQYLGLYCYDIEKLYNSNVLFLNQLHENSMSIKWKDCYNNVLQNLEGLQGPLSKYVNESDLQKKDSTLKSLDHRVNTKLKKVKKNIDKHANERNLMHNEIEQLREGSSSEMNVLKIDQEMISKFESLSKLVRDSSREILDLEEGVFTQEYVDEEIMPNLITMKERVRNLLTIAQALYELMQELKTAKFQFQKNMVRYMGRIAWIQLQCAHIKNYLLNDCNTDLTLYKTLEVEFARIEDAPLIYGLYLVEKLRRLVWNIEAYRTDINFFEDLKDQTASEYKNREKWLKNFGDLAAPFCDDLLGSSDIDELSRIMQNRSEIINNKKLKELKQEQSNLEAAIQKFIRKMKQMKLSVESIKILEQASIEASNISFLSRVSERYVSKNIPVDPGLIKRYKTRIRKLESLLHENGYTSINNWPSGVLNHSDKVSYFAKNTPSASKSLVMSGSSLFGNDNLSSINLSLEVTNLKNELDIVKDQLVKLEKDYKLKEDQLKITHTKIIDIGVENTAYRETLNHLNKELARLTLSEEKTLKDFETERNNIRSEYLKLSTRTEQILRDFNVLEEQLKSQKLENEKLRDNIRALETQSKESSENNEKVITDLSQKYEKQLGLKNNELDSLRQKVEEQRNMMKELQDNSKTDELKSSGTNDKQTNDLCNALQKELFEVFSSNIYILENIGLLLTDENTQRFDIKRVKGLKKGLSQSLLDESTQIPMVPDTINSNVYKEAKDLYEALVNEADNQDYWKLLDFMKKVYENKLYESAVINRFKDIETLAKRLTKENKSKRLLLDLYQSERICLRNFQVNDLALFLPTKETVVDMKSPSSSMVSSFSSVDLSTPPPFGTKTTNSPNQKKHFHKTNILHPWAAFTAFNETSRYFLKDDALITSTKEWFIGKITNIQKNEVENITVNNPFKLQKGTIWYLVTAELISME</sequence>
<comment type="subcellular location">
    <subcellularLocation>
        <location evidence="9">Preautophagosomal structure membrane</location>
        <topology evidence="9">Peripheral membrane protein</topology>
    </subcellularLocation>
    <subcellularLocation>
        <location evidence="1 9">Vacuole membrane</location>
        <topology evidence="1 9">Peripheral membrane protein</topology>
    </subcellularLocation>
    <text evidence="9">During pexophagy, accumulates in the vacuolar membrane region, where the peroxisomes contact the vacuole.</text>
</comment>
<comment type="caution">
    <text evidence="14">The sequence shown here is derived from an EMBL/GenBank/DDBJ whole genome shotgun (WGS) entry which is preliminary data.</text>
</comment>
<keyword evidence="9" id="KW-0472">Membrane</keyword>
<feature type="region of interest" description="Disordered" evidence="11">
    <location>
        <begin position="109"/>
        <end position="132"/>
    </location>
</feature>
<evidence type="ECO:0000256" key="8">
    <source>
        <dbReference type="ARBA" id="ARBA00023054"/>
    </source>
</evidence>
<keyword evidence="4 9" id="KW-0813">Transport</keyword>
<gene>
    <name evidence="14" type="ORF">RNJ44_02736</name>
</gene>
<evidence type="ECO:0000256" key="4">
    <source>
        <dbReference type="ARBA" id="ARBA00022448"/>
    </source>
</evidence>
<organism evidence="14 15">
    <name type="scientific">Nakaseomyces bracarensis</name>
    <dbReference type="NCBI Taxonomy" id="273131"/>
    <lineage>
        <taxon>Eukaryota</taxon>
        <taxon>Fungi</taxon>
        <taxon>Dikarya</taxon>
        <taxon>Ascomycota</taxon>
        <taxon>Saccharomycotina</taxon>
        <taxon>Saccharomycetes</taxon>
        <taxon>Saccharomycetales</taxon>
        <taxon>Saccharomycetaceae</taxon>
        <taxon>Nakaseomyces</taxon>
    </lineage>
</organism>
<evidence type="ECO:0000313" key="15">
    <source>
        <dbReference type="Proteomes" id="UP001623330"/>
    </source>
</evidence>
<protein>
    <recommendedName>
        <fullName evidence="3 9">Autophagy-related protein 11</fullName>
    </recommendedName>
</protein>
<dbReference type="EMBL" id="JBEVYD010000002">
    <property type="protein sequence ID" value="KAL3234948.1"/>
    <property type="molecule type" value="Genomic_DNA"/>
</dbReference>
<keyword evidence="5 9" id="KW-0926">Vacuole</keyword>
<evidence type="ECO:0000256" key="9">
    <source>
        <dbReference type="RuleBase" id="RU367075"/>
    </source>
</evidence>
<dbReference type="Proteomes" id="UP001623330">
    <property type="component" value="Unassembled WGS sequence"/>
</dbReference>
<evidence type="ECO:0000256" key="7">
    <source>
        <dbReference type="ARBA" id="ARBA00023006"/>
    </source>
</evidence>
<dbReference type="Pfam" id="PF10377">
    <property type="entry name" value="ATG11"/>
    <property type="match status" value="1"/>
</dbReference>
<dbReference type="InterPro" id="IPR045326">
    <property type="entry name" value="ATG17-like_dom"/>
</dbReference>
<evidence type="ECO:0000256" key="2">
    <source>
        <dbReference type="ARBA" id="ARBA00009729"/>
    </source>
</evidence>
<evidence type="ECO:0000259" key="12">
    <source>
        <dbReference type="Pfam" id="PF04108"/>
    </source>
</evidence>
<proteinExistence type="inferred from homology"/>
<feature type="compositionally biased region" description="Basic and acidic residues" evidence="11">
    <location>
        <begin position="113"/>
        <end position="127"/>
    </location>
</feature>